<accession>A0A8J3M712</accession>
<reference evidence="2 3" key="1">
    <citation type="submission" date="2021-01" db="EMBL/GenBank/DDBJ databases">
        <title>Whole genome shotgun sequence of Planotetraspora kaengkrachanensis NBRC 104272.</title>
        <authorList>
            <person name="Komaki H."/>
            <person name="Tamura T."/>
        </authorList>
    </citation>
    <scope>NUCLEOTIDE SEQUENCE [LARGE SCALE GENOMIC DNA]</scope>
    <source>
        <strain evidence="2 3">NBRC 104272</strain>
    </source>
</reference>
<name>A0A8J3M712_9ACTN</name>
<proteinExistence type="predicted"/>
<organism evidence="2 3">
    <name type="scientific">Planotetraspora kaengkrachanensis</name>
    <dbReference type="NCBI Taxonomy" id="575193"/>
    <lineage>
        <taxon>Bacteria</taxon>
        <taxon>Bacillati</taxon>
        <taxon>Actinomycetota</taxon>
        <taxon>Actinomycetes</taxon>
        <taxon>Streptosporangiales</taxon>
        <taxon>Streptosporangiaceae</taxon>
        <taxon>Planotetraspora</taxon>
    </lineage>
</organism>
<keyword evidence="3" id="KW-1185">Reference proteome</keyword>
<dbReference type="EMBL" id="BONV01000015">
    <property type="protein sequence ID" value="GIG80571.1"/>
    <property type="molecule type" value="Genomic_DNA"/>
</dbReference>
<evidence type="ECO:0000313" key="2">
    <source>
        <dbReference type="EMBL" id="GIG80571.1"/>
    </source>
</evidence>
<dbReference type="Proteomes" id="UP000630097">
    <property type="component" value="Unassembled WGS sequence"/>
</dbReference>
<evidence type="ECO:0000256" key="1">
    <source>
        <dbReference type="SAM" id="MobiDB-lite"/>
    </source>
</evidence>
<protein>
    <submittedName>
        <fullName evidence="2">Uncharacterized protein</fullName>
    </submittedName>
</protein>
<sequence length="120" mass="14057">MPRRRPGRVRAGLPRRRQTQDHDTVIPGLSSAALAEVRRIERQKKYLWSGSIGSAFVRWRSFVHEPNRRLWDYKNASCTEWACCGDPWQACEYLESVTLAMSPRRARELRSLVEALDEHY</sequence>
<evidence type="ECO:0000313" key="3">
    <source>
        <dbReference type="Proteomes" id="UP000630097"/>
    </source>
</evidence>
<gene>
    <name evidence="2" type="ORF">Pka01_36980</name>
</gene>
<comment type="caution">
    <text evidence="2">The sequence shown here is derived from an EMBL/GenBank/DDBJ whole genome shotgun (WGS) entry which is preliminary data.</text>
</comment>
<feature type="region of interest" description="Disordered" evidence="1">
    <location>
        <begin position="1"/>
        <end position="21"/>
    </location>
</feature>
<feature type="compositionally biased region" description="Basic residues" evidence="1">
    <location>
        <begin position="1"/>
        <end position="17"/>
    </location>
</feature>
<dbReference type="AlphaFoldDB" id="A0A8J3M712"/>